<organism evidence="6 7">
    <name type="scientific">Cordyceps javanica</name>
    <dbReference type="NCBI Taxonomy" id="43265"/>
    <lineage>
        <taxon>Eukaryota</taxon>
        <taxon>Fungi</taxon>
        <taxon>Dikarya</taxon>
        <taxon>Ascomycota</taxon>
        <taxon>Pezizomycotina</taxon>
        <taxon>Sordariomycetes</taxon>
        <taxon>Hypocreomycetidae</taxon>
        <taxon>Hypocreales</taxon>
        <taxon>Cordycipitaceae</taxon>
        <taxon>Cordyceps</taxon>
    </lineage>
</organism>
<dbReference type="PANTHER" id="PTHR11361">
    <property type="entry name" value="DNA MISMATCH REPAIR PROTEIN MUTS FAMILY MEMBER"/>
    <property type="match status" value="1"/>
</dbReference>
<dbReference type="InterPro" id="IPR045076">
    <property type="entry name" value="MutS"/>
</dbReference>
<dbReference type="InterPro" id="IPR011184">
    <property type="entry name" value="DNA_mismatch_repair_Msh2"/>
</dbReference>
<comment type="similarity">
    <text evidence="1">Belongs to the DNA mismatch repair MutS family.</text>
</comment>
<dbReference type="GO" id="GO:0005634">
    <property type="term" value="C:nucleus"/>
    <property type="evidence" value="ECO:0007669"/>
    <property type="project" value="TreeGrafter"/>
</dbReference>
<dbReference type="InterPro" id="IPR007696">
    <property type="entry name" value="DNA_mismatch_repair_MutS_core"/>
</dbReference>
<feature type="domain" description="DNA mismatch repair proteins mutS family" evidence="5">
    <location>
        <begin position="551"/>
        <end position="567"/>
    </location>
</feature>
<dbReference type="Pfam" id="PF00488">
    <property type="entry name" value="MutS_V"/>
    <property type="match status" value="1"/>
</dbReference>
<evidence type="ECO:0000256" key="4">
    <source>
        <dbReference type="ARBA" id="ARBA00023125"/>
    </source>
</evidence>
<dbReference type="SUPFAM" id="SSF48334">
    <property type="entry name" value="DNA repair protein MutS, domain III"/>
    <property type="match status" value="1"/>
</dbReference>
<dbReference type="SMART" id="SM00533">
    <property type="entry name" value="MUTSd"/>
    <property type="match status" value="1"/>
</dbReference>
<keyword evidence="7" id="KW-1185">Reference proteome</keyword>
<evidence type="ECO:0000259" key="5">
    <source>
        <dbReference type="PROSITE" id="PS00486"/>
    </source>
</evidence>
<dbReference type="GO" id="GO:0005524">
    <property type="term" value="F:ATP binding"/>
    <property type="evidence" value="ECO:0007669"/>
    <property type="project" value="UniProtKB-KW"/>
</dbReference>
<reference evidence="6 7" key="1">
    <citation type="journal article" date="2019" name="Appl. Microbiol. Biotechnol.">
        <title>Genome sequence of Isaria javanica and comparative genome analysis insights into family S53 peptidase evolution in fungal entomopathogens.</title>
        <authorList>
            <person name="Lin R."/>
            <person name="Zhang X."/>
            <person name="Xin B."/>
            <person name="Zou M."/>
            <person name="Gao Y."/>
            <person name="Qin F."/>
            <person name="Hu Q."/>
            <person name="Xie B."/>
            <person name="Cheng X."/>
        </authorList>
    </citation>
    <scope>NUCLEOTIDE SEQUENCE [LARGE SCALE GENOMIC DNA]</scope>
    <source>
        <strain evidence="6 7">IJ1G</strain>
    </source>
</reference>
<dbReference type="AlphaFoldDB" id="A0A545V2U5"/>
<keyword evidence="4" id="KW-0238">DNA-binding</keyword>
<dbReference type="PROSITE" id="PS00486">
    <property type="entry name" value="DNA_MISMATCH_REPAIR_2"/>
    <property type="match status" value="1"/>
</dbReference>
<proteinExistence type="inferred from homology"/>
<dbReference type="InterPro" id="IPR027417">
    <property type="entry name" value="P-loop_NTPase"/>
</dbReference>
<dbReference type="PANTHER" id="PTHR11361:SF20">
    <property type="entry name" value="MUTS PROTEIN HOMOLOG 5"/>
    <property type="match status" value="1"/>
</dbReference>
<dbReference type="STRING" id="43265.A0A545V2U5"/>
<sequence>MLRLVLYSIRSKPSKPRTKLQEAVHPMAKLRILNTQDSVVAYMICADVVVAEVNKRRATRSQYDVVLTESVYEIKKIESFHLSEYLYISPAAMSSLQILHCEIHPNSQMWHTSSGFADKKEGLSVYGMFQNLVSTSQGRLQLKKFFLRPSTHVSTIVARQQTISTLLQPRNSEALKYMRSALQKTPDMIGVISKLNKGIDITSVGYSSSGGLWYAIEKFSRNVVELHRLAGKDIGRLRFANTMNGAQFRDTIEVGAIARVGSLVKNTIDFEQSKLRQRYSIQSGVDPNLDCLKRRYDGLESFLTEIVDNIIKDSASWARQYIKSCIFLPQLGFLLVVTLDESTGNGKYCGEGQPRDCWEKVFTVDGSVCYKTKQMQELDEVELLHELALHVLEYSSELSRASQLSGELDATLALALGAQKYGWSKPEISRNGRSHFTGGRHPLHEVSMQHFIPNSFAAYIDEQGSKQVPGSVLVMTGPNHSGKSVYLKQVAIIIYLAHIGSFVPADKAAIAITDKILVCMPAQESASSNESAFATDLREVLHSVKQATENSLVLIDEFGKGTCPVNGAGLAAGLLDHFLSIDPERCPQVLIATHFHEIFEIESFESTTSLNFAHMKVVINHGDIRAGNDPLIYLFMLQYGRSFSSFGEQCATMNGVPDEVVRRASAISSIISRDGDLAATCATLSHAEEARLETAEEVARKFITYELGDQESSKSTREAIDMLDELLS</sequence>
<dbReference type="EMBL" id="SPUK01000007">
    <property type="protein sequence ID" value="TQV96023.1"/>
    <property type="molecule type" value="Genomic_DNA"/>
</dbReference>
<evidence type="ECO:0000256" key="2">
    <source>
        <dbReference type="ARBA" id="ARBA00022741"/>
    </source>
</evidence>
<evidence type="ECO:0000313" key="7">
    <source>
        <dbReference type="Proteomes" id="UP000315783"/>
    </source>
</evidence>
<evidence type="ECO:0000256" key="1">
    <source>
        <dbReference type="ARBA" id="ARBA00006271"/>
    </source>
</evidence>
<dbReference type="InterPro" id="IPR036187">
    <property type="entry name" value="DNA_mismatch_repair_MutS_sf"/>
</dbReference>
<evidence type="ECO:0000256" key="3">
    <source>
        <dbReference type="ARBA" id="ARBA00022840"/>
    </source>
</evidence>
<dbReference type="SUPFAM" id="SSF52540">
    <property type="entry name" value="P-loop containing nucleoside triphosphate hydrolases"/>
    <property type="match status" value="1"/>
</dbReference>
<dbReference type="SMART" id="SM00534">
    <property type="entry name" value="MUTSac"/>
    <property type="match status" value="1"/>
</dbReference>
<keyword evidence="2" id="KW-0547">Nucleotide-binding</keyword>
<accession>A0A545V2U5</accession>
<keyword evidence="3" id="KW-0067">ATP-binding</keyword>
<dbReference type="PIRSF" id="PIRSF005813">
    <property type="entry name" value="MSH2"/>
    <property type="match status" value="1"/>
</dbReference>
<dbReference type="Pfam" id="PF05192">
    <property type="entry name" value="MutS_III"/>
    <property type="match status" value="1"/>
</dbReference>
<dbReference type="GO" id="GO:0030983">
    <property type="term" value="F:mismatched DNA binding"/>
    <property type="evidence" value="ECO:0007669"/>
    <property type="project" value="InterPro"/>
</dbReference>
<dbReference type="Gene3D" id="3.40.50.300">
    <property type="entry name" value="P-loop containing nucleotide triphosphate hydrolases"/>
    <property type="match status" value="1"/>
</dbReference>
<name>A0A545V2U5_9HYPO</name>
<dbReference type="GO" id="GO:0006298">
    <property type="term" value="P:mismatch repair"/>
    <property type="evidence" value="ECO:0007669"/>
    <property type="project" value="InterPro"/>
</dbReference>
<evidence type="ECO:0000313" key="6">
    <source>
        <dbReference type="EMBL" id="TQV96023.1"/>
    </source>
</evidence>
<gene>
    <name evidence="6" type="ORF">IF1G_05852</name>
</gene>
<dbReference type="InterPro" id="IPR000432">
    <property type="entry name" value="DNA_mismatch_repair_MutS_C"/>
</dbReference>
<dbReference type="Proteomes" id="UP000315783">
    <property type="component" value="Unassembled WGS sequence"/>
</dbReference>
<dbReference type="GO" id="GO:0140664">
    <property type="term" value="F:ATP-dependent DNA damage sensor activity"/>
    <property type="evidence" value="ECO:0007669"/>
    <property type="project" value="InterPro"/>
</dbReference>
<dbReference type="GO" id="GO:0051026">
    <property type="term" value="P:chiasma assembly"/>
    <property type="evidence" value="ECO:0007669"/>
    <property type="project" value="TreeGrafter"/>
</dbReference>
<protein>
    <submittedName>
        <fullName evidence="6">MutS domain V</fullName>
    </submittedName>
</protein>
<comment type="caution">
    <text evidence="6">The sequence shown here is derived from an EMBL/GenBank/DDBJ whole genome shotgun (WGS) entry which is preliminary data.</text>
</comment>
<dbReference type="Gene3D" id="1.10.1420.10">
    <property type="match status" value="1"/>
</dbReference>